<feature type="compositionally biased region" description="Low complexity" evidence="1">
    <location>
        <begin position="586"/>
        <end position="605"/>
    </location>
</feature>
<feature type="compositionally biased region" description="Acidic residues" evidence="1">
    <location>
        <begin position="110"/>
        <end position="129"/>
    </location>
</feature>
<feature type="compositionally biased region" description="Low complexity" evidence="1">
    <location>
        <begin position="87"/>
        <end position="98"/>
    </location>
</feature>
<accession>A0AB34PQC0</accession>
<protein>
    <submittedName>
        <fullName evidence="3">Uncharacterized protein</fullName>
    </submittedName>
</protein>
<feature type="compositionally biased region" description="Basic residues" evidence="1">
    <location>
        <begin position="458"/>
        <end position="474"/>
    </location>
</feature>
<name>A0AB34PQC0_CANAX</name>
<keyword evidence="2" id="KW-1133">Transmembrane helix</keyword>
<evidence type="ECO:0000256" key="2">
    <source>
        <dbReference type="SAM" id="Phobius"/>
    </source>
</evidence>
<proteinExistence type="predicted"/>
<feature type="compositionally biased region" description="Polar residues" evidence="1">
    <location>
        <begin position="614"/>
        <end position="625"/>
    </location>
</feature>
<reference evidence="3 4" key="1">
    <citation type="submission" date="2013-12" db="EMBL/GenBank/DDBJ databases">
        <title>The Genome Sequence of Candida albicans P78048.</title>
        <authorList>
            <consortium name="The Broad Institute Genome Sequencing Platform"/>
            <consortium name="The Broad Institute Genome Sequencing Center for Infectious Disease"/>
            <person name="Cuomo C."/>
            <person name="Bennett R."/>
            <person name="Hirakawa M."/>
            <person name="Noverr M."/>
            <person name="Mitchell A."/>
            <person name="Young S.K."/>
            <person name="Zeng Q."/>
            <person name="Gargeya S."/>
            <person name="Fitzgerald M."/>
            <person name="Abouelleil A."/>
            <person name="Alvarado L."/>
            <person name="Berlin A.M."/>
            <person name="Chapman S.B."/>
            <person name="Dewar J."/>
            <person name="Goldberg J."/>
            <person name="Griggs A."/>
            <person name="Gujja S."/>
            <person name="Hansen M."/>
            <person name="Howarth C."/>
            <person name="Imamovic A."/>
            <person name="Larimer J."/>
            <person name="McCowan C."/>
            <person name="Murphy C."/>
            <person name="Pearson M."/>
            <person name="Priest M."/>
            <person name="Roberts A."/>
            <person name="Saif S."/>
            <person name="Shea T."/>
            <person name="Sykes S."/>
            <person name="Wortman J."/>
            <person name="Nusbaum C."/>
            <person name="Birren B."/>
        </authorList>
    </citation>
    <scope>NUCLEOTIDE SEQUENCE [LARGE SCALE GENOMIC DNA]</scope>
    <source>
        <strain evidence="3 4">P78048</strain>
    </source>
</reference>
<dbReference type="Proteomes" id="UP000030161">
    <property type="component" value="Unassembled WGS sequence"/>
</dbReference>
<evidence type="ECO:0000313" key="3">
    <source>
        <dbReference type="EMBL" id="KGR09095.1"/>
    </source>
</evidence>
<feature type="region of interest" description="Disordered" evidence="1">
    <location>
        <begin position="576"/>
        <end position="647"/>
    </location>
</feature>
<keyword evidence="2" id="KW-0812">Transmembrane</keyword>
<feature type="region of interest" description="Disordered" evidence="1">
    <location>
        <begin position="207"/>
        <end position="256"/>
    </location>
</feature>
<feature type="transmembrane region" description="Helical" evidence="2">
    <location>
        <begin position="706"/>
        <end position="727"/>
    </location>
</feature>
<feature type="compositionally biased region" description="Low complexity" evidence="1">
    <location>
        <begin position="626"/>
        <end position="644"/>
    </location>
</feature>
<organism evidence="3 4">
    <name type="scientific">Candida albicans P78048</name>
    <dbReference type="NCBI Taxonomy" id="1094989"/>
    <lineage>
        <taxon>Eukaryota</taxon>
        <taxon>Fungi</taxon>
        <taxon>Dikarya</taxon>
        <taxon>Ascomycota</taxon>
        <taxon>Saccharomycotina</taxon>
        <taxon>Pichiomycetes</taxon>
        <taxon>Debaryomycetaceae</taxon>
        <taxon>Candida/Lodderomyces clade</taxon>
        <taxon>Candida</taxon>
    </lineage>
</organism>
<dbReference type="AlphaFoldDB" id="A0AB34PQC0"/>
<feature type="compositionally biased region" description="Basic and acidic residues" evidence="1">
    <location>
        <begin position="447"/>
        <end position="457"/>
    </location>
</feature>
<sequence length="728" mass="81150">MNYITSLLLLSSNTFLHPTTTYLQSMNDSIVLVTSSVSTELTTLGYDPISTISGVNGTNNIDYIKLLNDTNSTFVQLDNSDTDIDDSSSNSEDVSSNDEQIALMNSSSDFSDESDEGNDSDDNGDEVENMENNQANESDTQNENDRVLNYDTSSSENENGNENENQLEQEHQHYSYKNRSKFYNHFLRYPEMAINNNDDRAELASTKNNLLVRSPKSNNRRLTGSSRKKTLKSKSSKLKHKSRKSHKRRPKLLKSKDVETNEITTVEVITLTITKVLARHDLAAIVTPIQQHQSGHLIIGYPLPIATKSRLHGYYKSSGVLKEVDANPTEEYDSGDGKENTQQNPIPEKMRLPTNDDPYSLKPTHHYDPSATMQNPHKQFTNRTGNFEIPTNVQDIDDITFPIDLSSSDSTSNLYSILPMNQTNLPDVNTLSLAPGTGSVPPRYSNHHSEFTVERPPRPSRTKKRPRIKAKKTMKVSTQISSAMSKSIHITRIGSTSSGIASGITNIVIPNSSSSIYDNYQDSSSDKQPVSLSMPTKTITMTTDTTSEPVTITEKLDKPKFPDIFTIIRSKLLSKKPQETKLHSPTSTDTKSSKLMSSSSSNNNKPEISKTTKEYNQTQESTSYNTTKAVPKTSVVSSTTSTKPNDQGNNILNSFIQFTETIHSRIRFPTADDNNNNAGNNYHRRFTGVVLPENRQFVFRSASQNLSFSVLGLIILLLLLPGLLIIIM</sequence>
<evidence type="ECO:0000256" key="1">
    <source>
        <dbReference type="SAM" id="MobiDB-lite"/>
    </source>
</evidence>
<evidence type="ECO:0000313" key="4">
    <source>
        <dbReference type="Proteomes" id="UP000030161"/>
    </source>
</evidence>
<keyword evidence="2" id="KW-0472">Membrane</keyword>
<feature type="region of interest" description="Disordered" evidence="1">
    <location>
        <begin position="441"/>
        <end position="474"/>
    </location>
</feature>
<dbReference type="EMBL" id="AJIX01000027">
    <property type="protein sequence ID" value="KGR09095.1"/>
    <property type="molecule type" value="Genomic_DNA"/>
</dbReference>
<feature type="compositionally biased region" description="Polar residues" evidence="1">
    <location>
        <begin position="207"/>
        <end position="224"/>
    </location>
</feature>
<feature type="compositionally biased region" description="Basic residues" evidence="1">
    <location>
        <begin position="226"/>
        <end position="253"/>
    </location>
</feature>
<comment type="caution">
    <text evidence="3">The sequence shown here is derived from an EMBL/GenBank/DDBJ whole genome shotgun (WGS) entry which is preliminary data.</text>
</comment>
<gene>
    <name evidence="3" type="ORF">MG3_03851</name>
</gene>
<feature type="region of interest" description="Disordered" evidence="1">
    <location>
        <begin position="78"/>
        <end position="144"/>
    </location>
</feature>
<feature type="compositionally biased region" description="Polar residues" evidence="1">
    <location>
        <begin position="130"/>
        <end position="141"/>
    </location>
</feature>
<feature type="region of interest" description="Disordered" evidence="1">
    <location>
        <begin position="325"/>
        <end position="354"/>
    </location>
</feature>